<keyword evidence="3" id="KW-1185">Reference proteome</keyword>
<gene>
    <name evidence="2" type="ORF">HME9302_02334</name>
</gene>
<evidence type="ECO:0000256" key="1">
    <source>
        <dbReference type="ARBA" id="ARBA00044755"/>
    </source>
</evidence>
<organism evidence="2 3">
    <name type="scientific">Alteripontixanthobacter maritimus</name>
    <dbReference type="NCBI Taxonomy" id="2161824"/>
    <lineage>
        <taxon>Bacteria</taxon>
        <taxon>Pseudomonadati</taxon>
        <taxon>Pseudomonadota</taxon>
        <taxon>Alphaproteobacteria</taxon>
        <taxon>Sphingomonadales</taxon>
        <taxon>Erythrobacteraceae</taxon>
        <taxon>Alteripontixanthobacter</taxon>
    </lineage>
</organism>
<dbReference type="EMBL" id="QBKA01000002">
    <property type="protein sequence ID" value="RDC61115.1"/>
    <property type="molecule type" value="Genomic_DNA"/>
</dbReference>
<evidence type="ECO:0008006" key="4">
    <source>
        <dbReference type="Google" id="ProtNLM"/>
    </source>
</evidence>
<dbReference type="Pfam" id="PF04519">
    <property type="entry name" value="Bactofilin"/>
    <property type="match status" value="1"/>
</dbReference>
<comment type="similarity">
    <text evidence="1">Belongs to the bactofilin family.</text>
</comment>
<comment type="caution">
    <text evidence="2">The sequence shown here is derived from an EMBL/GenBank/DDBJ whole genome shotgun (WGS) entry which is preliminary data.</text>
</comment>
<name>A0A369QC18_9SPHN</name>
<evidence type="ECO:0000313" key="2">
    <source>
        <dbReference type="EMBL" id="RDC61115.1"/>
    </source>
</evidence>
<dbReference type="InterPro" id="IPR007607">
    <property type="entry name" value="BacA/B"/>
</dbReference>
<dbReference type="Proteomes" id="UP000253727">
    <property type="component" value="Unassembled WGS sequence"/>
</dbReference>
<accession>A0A369QC18</accession>
<dbReference type="AlphaFoldDB" id="A0A369QC18"/>
<proteinExistence type="inferred from homology"/>
<sequence length="159" mass="15999">MFSKKSEQALSAPVPSKTMAKGNSTFSVIGTDVTIKGDISASVDLHVDGRVDGDIACASLVQGEESVIEGAVKAESARLAGTVSGSINARELTILRTAKIDGDVHYDALTIEQGAQVEGRLAFRSGGGTGLASSKPIANGAAADAAANANSDPKLALAT</sequence>
<dbReference type="PANTHER" id="PTHR35024">
    <property type="entry name" value="HYPOTHETICAL CYTOSOLIC PROTEIN"/>
    <property type="match status" value="1"/>
</dbReference>
<dbReference type="PANTHER" id="PTHR35024:SF4">
    <property type="entry name" value="POLYMER-FORMING CYTOSKELETAL PROTEIN"/>
    <property type="match status" value="1"/>
</dbReference>
<evidence type="ECO:0000313" key="3">
    <source>
        <dbReference type="Proteomes" id="UP000253727"/>
    </source>
</evidence>
<protein>
    <recommendedName>
        <fullName evidence="4">Cell shape determination protein CcmA</fullName>
    </recommendedName>
</protein>
<reference evidence="2 3" key="1">
    <citation type="submission" date="2018-04" db="EMBL/GenBank/DDBJ databases">
        <title>Altererythrobacter sp. HME9302 genome sequencing and assembly.</title>
        <authorList>
            <person name="Kang H."/>
            <person name="Kim H."/>
            <person name="Joh K."/>
        </authorList>
    </citation>
    <scope>NUCLEOTIDE SEQUENCE [LARGE SCALE GENOMIC DNA]</scope>
    <source>
        <strain evidence="2 3">HME9302</strain>
    </source>
</reference>